<dbReference type="AlphaFoldDB" id="A0A1R2ALJ2"/>
<evidence type="ECO:0000256" key="14">
    <source>
        <dbReference type="PROSITE-ProRule" id="PRU10141"/>
    </source>
</evidence>
<evidence type="ECO:0000256" key="10">
    <source>
        <dbReference type="PIRSR" id="PIRSR630616-1"/>
    </source>
</evidence>
<gene>
    <name evidence="19" type="ORF">SteCoe_38325</name>
</gene>
<feature type="domain" description="MYND-type" evidence="18">
    <location>
        <begin position="5"/>
        <end position="44"/>
    </location>
</feature>
<keyword evidence="5 11" id="KW-0547">Nucleotide-binding</keyword>
<keyword evidence="9 11" id="KW-0067">ATP-binding</keyword>
<dbReference type="EMBL" id="MPUH01002173">
    <property type="protein sequence ID" value="OMJ65386.1"/>
    <property type="molecule type" value="Genomic_DNA"/>
</dbReference>
<dbReference type="Gene3D" id="1.10.510.10">
    <property type="entry name" value="Transferase(Phosphotransferase) domain 1"/>
    <property type="match status" value="1"/>
</dbReference>
<evidence type="ECO:0000256" key="15">
    <source>
        <dbReference type="RuleBase" id="RU000304"/>
    </source>
</evidence>
<evidence type="ECO:0000256" key="11">
    <source>
        <dbReference type="PIRSR" id="PIRSR630616-2"/>
    </source>
</evidence>
<evidence type="ECO:0000256" key="4">
    <source>
        <dbReference type="ARBA" id="ARBA00022723"/>
    </source>
</evidence>
<evidence type="ECO:0000313" key="19">
    <source>
        <dbReference type="EMBL" id="OMJ65386.1"/>
    </source>
</evidence>
<evidence type="ECO:0000256" key="2">
    <source>
        <dbReference type="ARBA" id="ARBA00022527"/>
    </source>
</evidence>
<evidence type="ECO:0000256" key="12">
    <source>
        <dbReference type="PIRSR" id="PIRSR630616-3"/>
    </source>
</evidence>
<proteinExistence type="inferred from homology"/>
<reference evidence="19 20" key="1">
    <citation type="submission" date="2016-11" db="EMBL/GenBank/DDBJ databases">
        <title>The macronuclear genome of Stentor coeruleus: a giant cell with tiny introns.</title>
        <authorList>
            <person name="Slabodnick M."/>
            <person name="Ruby J.G."/>
            <person name="Reiff S.B."/>
            <person name="Swart E.C."/>
            <person name="Gosai S."/>
            <person name="Prabakaran S."/>
            <person name="Witkowska E."/>
            <person name="Larue G.E."/>
            <person name="Fisher S."/>
            <person name="Freeman R.M."/>
            <person name="Gunawardena J."/>
            <person name="Chu W."/>
            <person name="Stover N.A."/>
            <person name="Gregory B.D."/>
            <person name="Nowacki M."/>
            <person name="Derisi J."/>
            <person name="Roy S.W."/>
            <person name="Marshall W.F."/>
            <person name="Sood P."/>
        </authorList>
    </citation>
    <scope>NUCLEOTIDE SEQUENCE [LARGE SCALE GENOMIC DNA]</scope>
    <source>
        <strain evidence="19">WM001</strain>
    </source>
</reference>
<evidence type="ECO:0000256" key="1">
    <source>
        <dbReference type="ARBA" id="ARBA00011245"/>
    </source>
</evidence>
<dbReference type="InterPro" id="IPR030616">
    <property type="entry name" value="Aur-like"/>
</dbReference>
<dbReference type="InterPro" id="IPR011009">
    <property type="entry name" value="Kinase-like_dom_sf"/>
</dbReference>
<feature type="coiled-coil region" evidence="16">
    <location>
        <begin position="397"/>
        <end position="424"/>
    </location>
</feature>
<feature type="binding site" evidence="11 14">
    <location>
        <position position="86"/>
    </location>
    <ligand>
        <name>ATP</name>
        <dbReference type="ChEBI" id="CHEBI:30616"/>
    </ligand>
</feature>
<dbReference type="FunFam" id="1.10.510.10:FF:000571">
    <property type="entry name" value="Maternal embryonic leucine zipper kinase"/>
    <property type="match status" value="1"/>
</dbReference>
<evidence type="ECO:0000313" key="20">
    <source>
        <dbReference type="Proteomes" id="UP000187209"/>
    </source>
</evidence>
<dbReference type="GO" id="GO:0005524">
    <property type="term" value="F:ATP binding"/>
    <property type="evidence" value="ECO:0007669"/>
    <property type="project" value="UniProtKB-UniRule"/>
</dbReference>
<feature type="cross-link" description="Glycyl lysine isopeptide (Lys-Gly) (interchain with G-Cter in SUMO2)" evidence="12">
    <location>
        <position position="182"/>
    </location>
</feature>
<dbReference type="SMART" id="SM00220">
    <property type="entry name" value="S_TKc"/>
    <property type="match status" value="1"/>
</dbReference>
<keyword evidence="4" id="KW-0479">Metal-binding</keyword>
<accession>A0A1R2ALJ2</accession>
<dbReference type="FunFam" id="3.30.200.20:FF:000042">
    <property type="entry name" value="Aurora kinase A"/>
    <property type="match status" value="1"/>
</dbReference>
<evidence type="ECO:0000256" key="3">
    <source>
        <dbReference type="ARBA" id="ARBA00022679"/>
    </source>
</evidence>
<dbReference type="InterPro" id="IPR000719">
    <property type="entry name" value="Prot_kinase_dom"/>
</dbReference>
<keyword evidence="7" id="KW-0418">Kinase</keyword>
<dbReference type="PROSITE" id="PS00108">
    <property type="entry name" value="PROTEIN_KINASE_ST"/>
    <property type="match status" value="1"/>
</dbReference>
<feature type="binding site" evidence="11">
    <location>
        <begin position="135"/>
        <end position="137"/>
    </location>
    <ligand>
        <name>ATP</name>
        <dbReference type="ChEBI" id="CHEBI:30616"/>
    </ligand>
</feature>
<dbReference type="Proteomes" id="UP000187209">
    <property type="component" value="Unassembled WGS sequence"/>
</dbReference>
<dbReference type="Pfam" id="PF00069">
    <property type="entry name" value="Pkinase"/>
    <property type="match status" value="1"/>
</dbReference>
<dbReference type="PROSITE" id="PS50011">
    <property type="entry name" value="PROTEIN_KINASE_DOM"/>
    <property type="match status" value="1"/>
</dbReference>
<comment type="subunit">
    <text evidence="1">Monomer.</text>
</comment>
<keyword evidence="8" id="KW-0862">Zinc</keyword>
<name>A0A1R2ALJ2_9CILI</name>
<evidence type="ECO:0000256" key="9">
    <source>
        <dbReference type="ARBA" id="ARBA00022840"/>
    </source>
</evidence>
<keyword evidence="16" id="KW-0175">Coiled coil</keyword>
<dbReference type="InterPro" id="IPR002893">
    <property type="entry name" value="Znf_MYND"/>
</dbReference>
<evidence type="ECO:0000259" key="18">
    <source>
        <dbReference type="PROSITE" id="PS50865"/>
    </source>
</evidence>
<dbReference type="Gene3D" id="6.10.140.2220">
    <property type="match status" value="1"/>
</dbReference>
<evidence type="ECO:0000256" key="7">
    <source>
        <dbReference type="ARBA" id="ARBA00022777"/>
    </source>
</evidence>
<dbReference type="OrthoDB" id="345735at2759"/>
<dbReference type="PROSITE" id="PS50865">
    <property type="entry name" value="ZF_MYND_2"/>
    <property type="match status" value="1"/>
</dbReference>
<feature type="domain" description="Protein kinase" evidence="17">
    <location>
        <begin position="57"/>
        <end position="306"/>
    </location>
</feature>
<dbReference type="GO" id="GO:0004674">
    <property type="term" value="F:protein serine/threonine kinase activity"/>
    <property type="evidence" value="ECO:0007669"/>
    <property type="project" value="UniProtKB-KW"/>
</dbReference>
<dbReference type="PROSITE" id="PS00107">
    <property type="entry name" value="PROTEIN_KINASE_ATP"/>
    <property type="match status" value="1"/>
</dbReference>
<evidence type="ECO:0000256" key="5">
    <source>
        <dbReference type="ARBA" id="ARBA00022741"/>
    </source>
</evidence>
<dbReference type="InterPro" id="IPR017441">
    <property type="entry name" value="Protein_kinase_ATP_BS"/>
</dbReference>
<protein>
    <submittedName>
        <fullName evidence="19">Uncharacterized protein</fullName>
    </submittedName>
</protein>
<dbReference type="InterPro" id="IPR008271">
    <property type="entry name" value="Ser/Thr_kinase_AS"/>
</dbReference>
<comment type="similarity">
    <text evidence="15">Belongs to the protein kinase superfamily.</text>
</comment>
<dbReference type="GO" id="GO:0008270">
    <property type="term" value="F:zinc ion binding"/>
    <property type="evidence" value="ECO:0007669"/>
    <property type="project" value="UniProtKB-KW"/>
</dbReference>
<keyword evidence="6 13" id="KW-0863">Zinc-finger</keyword>
<keyword evidence="2 15" id="KW-0723">Serine/threonine-protein kinase</keyword>
<dbReference type="Pfam" id="PF01753">
    <property type="entry name" value="zf-MYND"/>
    <property type="match status" value="1"/>
</dbReference>
<organism evidence="19 20">
    <name type="scientific">Stentor coeruleus</name>
    <dbReference type="NCBI Taxonomy" id="5963"/>
    <lineage>
        <taxon>Eukaryota</taxon>
        <taxon>Sar</taxon>
        <taxon>Alveolata</taxon>
        <taxon>Ciliophora</taxon>
        <taxon>Postciliodesmatophora</taxon>
        <taxon>Heterotrichea</taxon>
        <taxon>Heterotrichida</taxon>
        <taxon>Stentoridae</taxon>
        <taxon>Stentor</taxon>
    </lineage>
</organism>
<comment type="caution">
    <text evidence="19">The sequence shown here is derived from an EMBL/GenBank/DDBJ whole genome shotgun (WGS) entry which is preliminary data.</text>
</comment>
<evidence type="ECO:0000256" key="16">
    <source>
        <dbReference type="SAM" id="Coils"/>
    </source>
</evidence>
<dbReference type="SUPFAM" id="SSF144232">
    <property type="entry name" value="HIT/MYND zinc finger-like"/>
    <property type="match status" value="1"/>
</dbReference>
<feature type="binding site" evidence="11">
    <location>
        <position position="198"/>
    </location>
    <ligand>
        <name>ATP</name>
        <dbReference type="ChEBI" id="CHEBI:30616"/>
    </ligand>
</feature>
<dbReference type="SUPFAM" id="SSF56112">
    <property type="entry name" value="Protein kinase-like (PK-like)"/>
    <property type="match status" value="1"/>
</dbReference>
<keyword evidence="3" id="KW-0808">Transferase</keyword>
<keyword evidence="20" id="KW-1185">Reference proteome</keyword>
<evidence type="ECO:0000256" key="8">
    <source>
        <dbReference type="ARBA" id="ARBA00022833"/>
    </source>
</evidence>
<feature type="active site" description="Proton acceptor" evidence="10">
    <location>
        <position position="180"/>
    </location>
</feature>
<dbReference type="PANTHER" id="PTHR24350">
    <property type="entry name" value="SERINE/THREONINE-PROTEIN KINASE IAL-RELATED"/>
    <property type="match status" value="1"/>
</dbReference>
<evidence type="ECO:0000259" key="17">
    <source>
        <dbReference type="PROSITE" id="PS50011"/>
    </source>
</evidence>
<sequence length="442" mass="50707">MNCNNLSCSNKAIEITACTKCFLRAYCSESCRKDDWVSFHKTECQAHCFTFSDFIPVPEKKFLGKGSYGHVQLVRHKSTGELYALKDIKKVTKTRQAPIKMLYREISVQKKLIHENIIRLYDSLETPDQVTLVLEYADAGNLYYYLKKKIRLTERKGCFFFTQLCNAVKYLHDLNIIHRDLKPDNILLTKADCVKVCDFGWCVEGIEERTTYCGTLDYMAPEILKGGQYTNKIDIWSLGIILYELLQGQTPFNGRNQVEKLKSISCQKLEFKTSVSQAAKALLKKLLAYHAEDRPSIDEVLENEWILRYKSFHTTEDSLKSSCSTGRLGFEAQNDDDFDFKLSKNYPPSYTRLTGVSNIHANKFSAVTSANILSLREDTNSNKSSYAEENEEKIMCSVISQSELNKKKQDLENLQAQLEGKKKKKPKQRSFFSKVFDALGLI</sequence>
<evidence type="ECO:0000256" key="13">
    <source>
        <dbReference type="PROSITE-ProRule" id="PRU00134"/>
    </source>
</evidence>
<evidence type="ECO:0000256" key="6">
    <source>
        <dbReference type="ARBA" id="ARBA00022771"/>
    </source>
</evidence>